<dbReference type="HOGENOM" id="CLU_017959_1_2_9"/>
<dbReference type="Proteomes" id="UP000027142">
    <property type="component" value="Chromosome"/>
</dbReference>
<accession>A0A060LYQ0</accession>
<dbReference type="InterPro" id="IPR006043">
    <property type="entry name" value="NCS2"/>
</dbReference>
<dbReference type="eggNOG" id="COG2233">
    <property type="taxonomic scope" value="Bacteria"/>
</dbReference>
<feature type="transmembrane region" description="Helical" evidence="7">
    <location>
        <begin position="126"/>
        <end position="150"/>
    </location>
</feature>
<dbReference type="EMBL" id="CP003923">
    <property type="protein sequence ID" value="AIC94900.1"/>
    <property type="molecule type" value="Genomic_DNA"/>
</dbReference>
<feature type="transmembrane region" description="Helical" evidence="7">
    <location>
        <begin position="374"/>
        <end position="392"/>
    </location>
</feature>
<feature type="transmembrane region" description="Helical" evidence="7">
    <location>
        <begin position="46"/>
        <end position="62"/>
    </location>
</feature>
<feature type="transmembrane region" description="Helical" evidence="7">
    <location>
        <begin position="156"/>
        <end position="178"/>
    </location>
</feature>
<evidence type="ECO:0000256" key="4">
    <source>
        <dbReference type="ARBA" id="ARBA00022692"/>
    </source>
</evidence>
<feature type="transmembrane region" description="Helical" evidence="7">
    <location>
        <begin position="230"/>
        <end position="248"/>
    </location>
</feature>
<dbReference type="Pfam" id="PF00860">
    <property type="entry name" value="Xan_ur_permease"/>
    <property type="match status" value="1"/>
</dbReference>
<dbReference type="PANTHER" id="PTHR42810">
    <property type="entry name" value="PURINE PERMEASE C1399.01C-RELATED"/>
    <property type="match status" value="1"/>
</dbReference>
<dbReference type="NCBIfam" id="TIGR00801">
    <property type="entry name" value="ncs2"/>
    <property type="match status" value="1"/>
</dbReference>
<evidence type="ECO:0000313" key="8">
    <source>
        <dbReference type="EMBL" id="AIC94900.1"/>
    </source>
</evidence>
<keyword evidence="4 7" id="KW-0812">Transmembrane</keyword>
<keyword evidence="5 7" id="KW-1133">Transmembrane helix</keyword>
<keyword evidence="9" id="KW-1185">Reference proteome</keyword>
<proteinExistence type="inferred from homology"/>
<feature type="transmembrane region" description="Helical" evidence="7">
    <location>
        <begin position="20"/>
        <end position="40"/>
    </location>
</feature>
<feature type="transmembrane region" description="Helical" evidence="7">
    <location>
        <begin position="185"/>
        <end position="204"/>
    </location>
</feature>
<keyword evidence="6 7" id="KW-0472">Membrane</keyword>
<evidence type="ECO:0000256" key="7">
    <source>
        <dbReference type="SAM" id="Phobius"/>
    </source>
</evidence>
<dbReference type="InterPro" id="IPR006042">
    <property type="entry name" value="Xan_ur_permease"/>
</dbReference>
<sequence length="437" mass="45861">MNDKNMRLGIQEVPRADQWLLFSLQHLCAMFGATVLVPFLIDMSPATALLSSGLGTLAFLLITKGQVPAYLGSSFAFIAPILSAQAIGGTEGAMIGSFFAGLIYGIVALVIKAAGTGWIKKVLPPIVVGPVIMVIGLSLATTAVGNAMYLPGTDEYSLIHITTAGITLAVAVIATMYFKGFLNLIPILLGLIAGYLFALSQGLIDLTPIREANWFAVPELIIPFYTYEPSINWAIVAIMAPVALVTLAEHTGQLMVLSKISGKDFLQKPGMHRTVMGDGFATIIAASIGGPPNTTYGENVGVIAITRVFSVFVIGGAAVLAIAFAFIGKVAALISSIPEAVMGGISIMLFGIIASAGIRMLVDNQLDMGEKRNMVVASIILVVGIGGATVQFSDTFELAGMSLATIIGLLLHAILPNKKVSYGTQPLFQEQEGIKSE</sequence>
<dbReference type="KEGG" id="ble:BleG1_2322"/>
<name>A0A060LYQ0_9BACI</name>
<evidence type="ECO:0000256" key="3">
    <source>
        <dbReference type="ARBA" id="ARBA00022448"/>
    </source>
</evidence>
<protein>
    <submittedName>
        <fullName evidence="8">Uracil permease</fullName>
    </submittedName>
</protein>
<comment type="similarity">
    <text evidence="2">Belongs to the nucleobase:cation symporter-2 (NCS2) (TC 2.A.40) family.</text>
</comment>
<comment type="subcellular location">
    <subcellularLocation>
        <location evidence="1">Membrane</location>
        <topology evidence="1">Multi-pass membrane protein</topology>
    </subcellularLocation>
</comment>
<dbReference type="AlphaFoldDB" id="A0A060LYQ0"/>
<feature type="transmembrane region" description="Helical" evidence="7">
    <location>
        <begin position="93"/>
        <end position="114"/>
    </location>
</feature>
<evidence type="ECO:0000256" key="5">
    <source>
        <dbReference type="ARBA" id="ARBA00022989"/>
    </source>
</evidence>
<dbReference type="OrthoDB" id="9779092at2"/>
<feature type="transmembrane region" description="Helical" evidence="7">
    <location>
        <begin position="69"/>
        <end position="87"/>
    </location>
</feature>
<dbReference type="GO" id="GO:0042907">
    <property type="term" value="F:xanthine transmembrane transporter activity"/>
    <property type="evidence" value="ECO:0007669"/>
    <property type="project" value="TreeGrafter"/>
</dbReference>
<dbReference type="PATRIC" id="fig|1246626.3.peg.2321"/>
<gene>
    <name evidence="8" type="ORF">BleG1_2322</name>
</gene>
<dbReference type="PANTHER" id="PTHR42810:SF2">
    <property type="entry name" value="PURINE PERMEASE C1399.01C-RELATED"/>
    <property type="match status" value="1"/>
</dbReference>
<reference evidence="8 9" key="1">
    <citation type="journal article" date="2014" name="Gene">
        <title>A comparative genomic analysis of the alkalitolerant soil bacterium Bacillus lehensis G1.</title>
        <authorList>
            <person name="Noor Y.M."/>
            <person name="Samsulrizal N.H."/>
            <person name="Jema'on N.A."/>
            <person name="Low K.O."/>
            <person name="Ramli A.N."/>
            <person name="Alias N.I."/>
            <person name="Damis S.I."/>
            <person name="Fuzi S.F."/>
            <person name="Isa M.N."/>
            <person name="Murad A.M."/>
            <person name="Raih M.F."/>
            <person name="Bakar F.D."/>
            <person name="Najimudin N."/>
            <person name="Mahadi N.M."/>
            <person name="Illias R.M."/>
        </authorList>
    </citation>
    <scope>NUCLEOTIDE SEQUENCE [LARGE SCALE GENOMIC DNA]</scope>
    <source>
        <strain evidence="8 9">G1</strain>
    </source>
</reference>
<evidence type="ECO:0000256" key="2">
    <source>
        <dbReference type="ARBA" id="ARBA00008821"/>
    </source>
</evidence>
<evidence type="ECO:0000256" key="1">
    <source>
        <dbReference type="ARBA" id="ARBA00004141"/>
    </source>
</evidence>
<evidence type="ECO:0000256" key="6">
    <source>
        <dbReference type="ARBA" id="ARBA00023136"/>
    </source>
</evidence>
<feature type="transmembrane region" description="Helical" evidence="7">
    <location>
        <begin position="398"/>
        <end position="415"/>
    </location>
</feature>
<organism evidence="8 9">
    <name type="scientific">Shouchella lehensis G1</name>
    <dbReference type="NCBI Taxonomy" id="1246626"/>
    <lineage>
        <taxon>Bacteria</taxon>
        <taxon>Bacillati</taxon>
        <taxon>Bacillota</taxon>
        <taxon>Bacilli</taxon>
        <taxon>Bacillales</taxon>
        <taxon>Bacillaceae</taxon>
        <taxon>Shouchella</taxon>
    </lineage>
</organism>
<dbReference type="RefSeq" id="WP_038480913.1">
    <property type="nucleotide sequence ID" value="NZ_CP003923.1"/>
</dbReference>
<dbReference type="STRING" id="1246626.BleG1_2322"/>
<keyword evidence="3" id="KW-0813">Transport</keyword>
<evidence type="ECO:0000313" key="9">
    <source>
        <dbReference type="Proteomes" id="UP000027142"/>
    </source>
</evidence>
<dbReference type="PROSITE" id="PS01116">
    <property type="entry name" value="XANTH_URACIL_PERMASE"/>
    <property type="match status" value="1"/>
</dbReference>
<feature type="transmembrane region" description="Helical" evidence="7">
    <location>
        <begin position="340"/>
        <end position="362"/>
    </location>
</feature>
<dbReference type="GO" id="GO:0005886">
    <property type="term" value="C:plasma membrane"/>
    <property type="evidence" value="ECO:0007669"/>
    <property type="project" value="TreeGrafter"/>
</dbReference>
<feature type="transmembrane region" description="Helical" evidence="7">
    <location>
        <begin position="308"/>
        <end position="334"/>
    </location>
</feature>